<evidence type="ECO:0000313" key="13">
    <source>
        <dbReference type="EMBL" id="VAX01177.1"/>
    </source>
</evidence>
<keyword evidence="9" id="KW-0862">Zinc</keyword>
<comment type="subunit">
    <text evidence="5">Monomer.</text>
</comment>
<dbReference type="InterPro" id="IPR006543">
    <property type="entry name" value="Histidinol-phos"/>
</dbReference>
<reference evidence="13" key="1">
    <citation type="submission" date="2018-06" db="EMBL/GenBank/DDBJ databases">
        <authorList>
            <person name="Zhirakovskaya E."/>
        </authorList>
    </citation>
    <scope>NUCLEOTIDE SEQUENCE</scope>
</reference>
<proteinExistence type="inferred from homology"/>
<organism evidence="13">
    <name type="scientific">hydrothermal vent metagenome</name>
    <dbReference type="NCBI Taxonomy" id="652676"/>
    <lineage>
        <taxon>unclassified sequences</taxon>
        <taxon>metagenomes</taxon>
        <taxon>ecological metagenomes</taxon>
    </lineage>
</organism>
<evidence type="ECO:0000256" key="8">
    <source>
        <dbReference type="ARBA" id="ARBA00022801"/>
    </source>
</evidence>
<keyword evidence="7" id="KW-0479">Metal-binding</keyword>
<comment type="cofactor">
    <cofactor evidence="2">
        <name>Zn(2+)</name>
        <dbReference type="ChEBI" id="CHEBI:29105"/>
    </cofactor>
</comment>
<keyword evidence="10" id="KW-0460">Magnesium</keyword>
<evidence type="ECO:0000256" key="11">
    <source>
        <dbReference type="ARBA" id="ARBA00023277"/>
    </source>
</evidence>
<evidence type="ECO:0000256" key="4">
    <source>
        <dbReference type="ARBA" id="ARBA00005628"/>
    </source>
</evidence>
<dbReference type="FunFam" id="3.40.50.1000:FF:000168">
    <property type="entry name" value="D,D-heptose 1,7-bisphosphate phosphatase"/>
    <property type="match status" value="1"/>
</dbReference>
<comment type="subcellular location">
    <subcellularLocation>
        <location evidence="3">Cytoplasm</location>
    </subcellularLocation>
</comment>
<dbReference type="AlphaFoldDB" id="A0A3B1B811"/>
<comment type="similarity">
    <text evidence="4">Belongs to the GmhB family.</text>
</comment>
<keyword evidence="11" id="KW-0119">Carbohydrate metabolism</keyword>
<comment type="cofactor">
    <cofactor evidence="1">
        <name>Mg(2+)</name>
        <dbReference type="ChEBI" id="CHEBI:18420"/>
    </cofactor>
</comment>
<protein>
    <recommendedName>
        <fullName evidence="12">D,D-heptose 1,7-bisphosphate phosphatase</fullName>
    </recommendedName>
</protein>
<dbReference type="InterPro" id="IPR023214">
    <property type="entry name" value="HAD_sf"/>
</dbReference>
<dbReference type="GO" id="GO:0005737">
    <property type="term" value="C:cytoplasm"/>
    <property type="evidence" value="ECO:0007669"/>
    <property type="project" value="UniProtKB-SubCell"/>
</dbReference>
<evidence type="ECO:0000256" key="7">
    <source>
        <dbReference type="ARBA" id="ARBA00022723"/>
    </source>
</evidence>
<dbReference type="Gene3D" id="3.40.50.1000">
    <property type="entry name" value="HAD superfamily/HAD-like"/>
    <property type="match status" value="1"/>
</dbReference>
<dbReference type="NCBIfam" id="TIGR01662">
    <property type="entry name" value="HAD-SF-IIIA"/>
    <property type="match status" value="1"/>
</dbReference>
<dbReference type="SUPFAM" id="SSF56784">
    <property type="entry name" value="HAD-like"/>
    <property type="match status" value="1"/>
</dbReference>
<keyword evidence="8 13" id="KW-0378">Hydrolase</keyword>
<evidence type="ECO:0000256" key="3">
    <source>
        <dbReference type="ARBA" id="ARBA00004496"/>
    </source>
</evidence>
<evidence type="ECO:0000256" key="2">
    <source>
        <dbReference type="ARBA" id="ARBA00001947"/>
    </source>
</evidence>
<dbReference type="InterPro" id="IPR004446">
    <property type="entry name" value="Heptose_bisP_phosphatase"/>
</dbReference>
<accession>A0A3B1B811</accession>
<evidence type="ECO:0000256" key="9">
    <source>
        <dbReference type="ARBA" id="ARBA00022833"/>
    </source>
</evidence>
<dbReference type="GO" id="GO:0005975">
    <property type="term" value="P:carbohydrate metabolic process"/>
    <property type="evidence" value="ECO:0007669"/>
    <property type="project" value="InterPro"/>
</dbReference>
<dbReference type="PANTHER" id="PTHR42891">
    <property type="entry name" value="D-GLYCERO-BETA-D-MANNO-HEPTOSE-1,7-BISPHOSPHATE 7-PHOSPHATASE"/>
    <property type="match status" value="1"/>
</dbReference>
<dbReference type="InterPro" id="IPR006549">
    <property type="entry name" value="HAD-SF_hydro_IIIA"/>
</dbReference>
<keyword evidence="6" id="KW-0963">Cytoplasm</keyword>
<dbReference type="PIRSF" id="PIRSF004682">
    <property type="entry name" value="GmhB"/>
    <property type="match status" value="1"/>
</dbReference>
<dbReference type="NCBIfam" id="NF006506">
    <property type="entry name" value="PRK08942.1"/>
    <property type="match status" value="1"/>
</dbReference>
<gene>
    <name evidence="13" type="ORF">MNBD_GAMMA19-668</name>
</gene>
<evidence type="ECO:0000256" key="6">
    <source>
        <dbReference type="ARBA" id="ARBA00022490"/>
    </source>
</evidence>
<evidence type="ECO:0000256" key="5">
    <source>
        <dbReference type="ARBA" id="ARBA00011245"/>
    </source>
</evidence>
<dbReference type="GO" id="GO:0016791">
    <property type="term" value="F:phosphatase activity"/>
    <property type="evidence" value="ECO:0007669"/>
    <property type="project" value="InterPro"/>
</dbReference>
<name>A0A3B1B811_9ZZZZ</name>
<evidence type="ECO:0000256" key="10">
    <source>
        <dbReference type="ARBA" id="ARBA00022842"/>
    </source>
</evidence>
<evidence type="ECO:0000256" key="1">
    <source>
        <dbReference type="ARBA" id="ARBA00001946"/>
    </source>
</evidence>
<sequence length="189" mass="19907">MPLIILDRDGVINKDSDDFIKSPQEFIPLPGSLEAIARLNAAGYCVVVATNQSGVARGLFDLQTLDAMHHKLEKLLAAVGGHLEGIFYCPHAPDAGCDCRKPKPGLLQQISHKLETELGGVPVIGDSLRDLQSAQAVGATPILVRTGKGEHSLAQLAKEPDLANVPVFDDLAGAVDALLTGTLTGKTND</sequence>
<dbReference type="InterPro" id="IPR036412">
    <property type="entry name" value="HAD-like_sf"/>
</dbReference>
<dbReference type="NCBIfam" id="TIGR01656">
    <property type="entry name" value="Histidinol-ppas"/>
    <property type="match status" value="1"/>
</dbReference>
<dbReference type="CDD" id="cd07503">
    <property type="entry name" value="HAD_HisB-N"/>
    <property type="match status" value="1"/>
</dbReference>
<dbReference type="GO" id="GO:0046872">
    <property type="term" value="F:metal ion binding"/>
    <property type="evidence" value="ECO:0007669"/>
    <property type="project" value="UniProtKB-KW"/>
</dbReference>
<dbReference type="PANTHER" id="PTHR42891:SF1">
    <property type="entry name" value="D-GLYCERO-BETA-D-MANNO-HEPTOSE-1,7-BISPHOSPHATE 7-PHOSPHATASE"/>
    <property type="match status" value="1"/>
</dbReference>
<dbReference type="Pfam" id="PF13242">
    <property type="entry name" value="Hydrolase_like"/>
    <property type="match status" value="1"/>
</dbReference>
<evidence type="ECO:0000256" key="12">
    <source>
        <dbReference type="ARBA" id="ARBA00031828"/>
    </source>
</evidence>
<dbReference type="EMBL" id="UOFV01000241">
    <property type="protein sequence ID" value="VAX01177.1"/>
    <property type="molecule type" value="Genomic_DNA"/>
</dbReference>